<dbReference type="PANTHER" id="PTHR47863">
    <property type="entry name" value="RING/FYVE/PHD ZINC FINGER SUPERFAMILY PROTEIN"/>
    <property type="match status" value="1"/>
</dbReference>
<feature type="compositionally biased region" description="Basic and acidic residues" evidence="4">
    <location>
        <begin position="318"/>
        <end position="330"/>
    </location>
</feature>
<organism evidence="6 7">
    <name type="scientific">Handroanthus impetiginosus</name>
    <dbReference type="NCBI Taxonomy" id="429701"/>
    <lineage>
        <taxon>Eukaryota</taxon>
        <taxon>Viridiplantae</taxon>
        <taxon>Streptophyta</taxon>
        <taxon>Embryophyta</taxon>
        <taxon>Tracheophyta</taxon>
        <taxon>Spermatophyta</taxon>
        <taxon>Magnoliopsida</taxon>
        <taxon>eudicotyledons</taxon>
        <taxon>Gunneridae</taxon>
        <taxon>Pentapetalae</taxon>
        <taxon>asterids</taxon>
        <taxon>lamiids</taxon>
        <taxon>Lamiales</taxon>
        <taxon>Bignoniaceae</taxon>
        <taxon>Crescentiina</taxon>
        <taxon>Tabebuia alliance</taxon>
        <taxon>Handroanthus</taxon>
    </lineage>
</organism>
<evidence type="ECO:0000256" key="1">
    <source>
        <dbReference type="ARBA" id="ARBA00022723"/>
    </source>
</evidence>
<feature type="compositionally biased region" description="Basic residues" evidence="4">
    <location>
        <begin position="264"/>
        <end position="274"/>
    </location>
</feature>
<sequence>MDWSERNICIKCNGGGNLLVCSENGCPLAIHEGCMGCPARFDDAGRFYCPYCLYKQAVAESRLAREYALARKKALLVFMDEEMIGGEKHLEENERAEVRGNNQPKVGAVNVNTAICGEGESRRNGDSILDQSIHLDEDDKIRDAEEEKIREEESEISAGSKGQDPSLEMGKDQKISKADRNKIQEVDEESSSACRDQEPSLELHENQKIGNAEERRIQEDEEEISSSSSDQEILHAEEEKIQEEEYETSSSNTDQDPSLEVRGKDKRGSKRKKPLDRDSEAVLTQSKHVKKSDKRKRTPPALIPARRSSRRSSSAMRTKKELNERVDASKKSKQPKKLSEGVRKYAEEGNKNLPWRKILEYGRKVFDETRTPSDLKDKWRNILAK</sequence>
<dbReference type="InterPro" id="IPR001965">
    <property type="entry name" value="Znf_PHD"/>
</dbReference>
<keyword evidence="6" id="KW-0067">ATP-binding</keyword>
<dbReference type="InterPro" id="IPR011011">
    <property type="entry name" value="Znf_FYVE_PHD"/>
</dbReference>
<dbReference type="PANTHER" id="PTHR47863:SF4">
    <property type="entry name" value="RING_FYVE_PHD ZINC FINGER SUPERFAMILY PROTEIN"/>
    <property type="match status" value="1"/>
</dbReference>
<dbReference type="GO" id="GO:0003678">
    <property type="term" value="F:DNA helicase activity"/>
    <property type="evidence" value="ECO:0007669"/>
    <property type="project" value="UniProtKB-EC"/>
</dbReference>
<evidence type="ECO:0000313" key="6">
    <source>
        <dbReference type="EMBL" id="PIN25614.1"/>
    </source>
</evidence>
<keyword evidence="6" id="KW-0547">Nucleotide-binding</keyword>
<accession>A0A2G9I788</accession>
<keyword evidence="7" id="KW-1185">Reference proteome</keyword>
<feature type="compositionally biased region" description="Basic residues" evidence="4">
    <location>
        <begin position="287"/>
        <end position="298"/>
    </location>
</feature>
<evidence type="ECO:0000256" key="3">
    <source>
        <dbReference type="ARBA" id="ARBA00022833"/>
    </source>
</evidence>
<gene>
    <name evidence="6" type="ORF">CDL12_01644</name>
</gene>
<dbReference type="CDD" id="cd11660">
    <property type="entry name" value="SANT_TRF"/>
    <property type="match status" value="1"/>
</dbReference>
<reference evidence="7" key="1">
    <citation type="journal article" date="2018" name="Gigascience">
        <title>Genome assembly of the Pink Ipe (Handroanthus impetiginosus, Bignoniaceae), a highly valued, ecologically keystone Neotropical timber forest tree.</title>
        <authorList>
            <person name="Silva-Junior O.B."/>
            <person name="Grattapaglia D."/>
            <person name="Novaes E."/>
            <person name="Collevatti R.G."/>
        </authorList>
    </citation>
    <scope>NUCLEOTIDE SEQUENCE [LARGE SCALE GENOMIC DNA]</scope>
    <source>
        <strain evidence="7">cv. UFG-1</strain>
    </source>
</reference>
<dbReference type="GO" id="GO:0016787">
    <property type="term" value="F:hydrolase activity"/>
    <property type="evidence" value="ECO:0007669"/>
    <property type="project" value="UniProtKB-KW"/>
</dbReference>
<keyword evidence="6" id="KW-0378">Hydrolase</keyword>
<dbReference type="SUPFAM" id="SSF57903">
    <property type="entry name" value="FYVE/PHD zinc finger"/>
    <property type="match status" value="1"/>
</dbReference>
<dbReference type="InterPro" id="IPR013083">
    <property type="entry name" value="Znf_RING/FYVE/PHD"/>
</dbReference>
<dbReference type="STRING" id="429701.A0A2G9I788"/>
<name>A0A2G9I788_9LAMI</name>
<evidence type="ECO:0000256" key="2">
    <source>
        <dbReference type="ARBA" id="ARBA00022771"/>
    </source>
</evidence>
<feature type="region of interest" description="Disordered" evidence="4">
    <location>
        <begin position="118"/>
        <end position="345"/>
    </location>
</feature>
<feature type="domain" description="Zinc finger PHD-type" evidence="5">
    <location>
        <begin position="8"/>
        <end position="53"/>
    </location>
</feature>
<feature type="compositionally biased region" description="Basic and acidic residues" evidence="4">
    <location>
        <begin position="133"/>
        <end position="151"/>
    </location>
</feature>
<dbReference type="OrthoDB" id="608866at2759"/>
<protein>
    <submittedName>
        <fullName evidence="6">DNA helicase</fullName>
        <ecNumber evidence="6">3.6.4.12</ecNumber>
    </submittedName>
</protein>
<keyword evidence="6" id="KW-0347">Helicase</keyword>
<dbReference type="SMART" id="SM00249">
    <property type="entry name" value="PHD"/>
    <property type="match status" value="1"/>
</dbReference>
<keyword evidence="1" id="KW-0479">Metal-binding</keyword>
<dbReference type="AlphaFoldDB" id="A0A2G9I788"/>
<dbReference type="Gene3D" id="1.10.246.220">
    <property type="match status" value="1"/>
</dbReference>
<evidence type="ECO:0000256" key="4">
    <source>
        <dbReference type="SAM" id="MobiDB-lite"/>
    </source>
</evidence>
<evidence type="ECO:0000313" key="7">
    <source>
        <dbReference type="Proteomes" id="UP000231279"/>
    </source>
</evidence>
<feature type="compositionally biased region" description="Basic and acidic residues" evidence="4">
    <location>
        <begin position="195"/>
        <end position="218"/>
    </location>
</feature>
<comment type="caution">
    <text evidence="6">The sequence shown here is derived from an EMBL/GenBank/DDBJ whole genome shotgun (WGS) entry which is preliminary data.</text>
</comment>
<feature type="compositionally biased region" description="Basic and acidic residues" evidence="4">
    <location>
        <begin position="169"/>
        <end position="185"/>
    </location>
</feature>
<dbReference type="EC" id="3.6.4.12" evidence="6"/>
<dbReference type="Gene3D" id="3.30.40.10">
    <property type="entry name" value="Zinc/RING finger domain, C3HC4 (zinc finger)"/>
    <property type="match status" value="1"/>
</dbReference>
<dbReference type="GO" id="GO:0008270">
    <property type="term" value="F:zinc ion binding"/>
    <property type="evidence" value="ECO:0007669"/>
    <property type="project" value="UniProtKB-KW"/>
</dbReference>
<dbReference type="EMBL" id="NKXS01000210">
    <property type="protein sequence ID" value="PIN25614.1"/>
    <property type="molecule type" value="Genomic_DNA"/>
</dbReference>
<keyword evidence="2" id="KW-0863">Zinc-finger</keyword>
<proteinExistence type="predicted"/>
<keyword evidence="3" id="KW-0862">Zinc</keyword>
<dbReference type="Proteomes" id="UP000231279">
    <property type="component" value="Unassembled WGS sequence"/>
</dbReference>
<evidence type="ECO:0000259" key="5">
    <source>
        <dbReference type="SMART" id="SM00249"/>
    </source>
</evidence>